<feature type="compositionally biased region" description="Polar residues" evidence="12">
    <location>
        <begin position="680"/>
        <end position="694"/>
    </location>
</feature>
<dbReference type="GO" id="GO:0005886">
    <property type="term" value="C:plasma membrane"/>
    <property type="evidence" value="ECO:0007669"/>
    <property type="project" value="UniProtKB-SubCell"/>
</dbReference>
<dbReference type="PRINTS" id="PR00120">
    <property type="entry name" value="HATPASE"/>
</dbReference>
<evidence type="ECO:0000256" key="2">
    <source>
        <dbReference type="ARBA" id="ARBA00006024"/>
    </source>
</evidence>
<evidence type="ECO:0000259" key="13">
    <source>
        <dbReference type="Pfam" id="PF00122"/>
    </source>
</evidence>
<dbReference type="FunFam" id="2.70.150.10:FF:000002">
    <property type="entry name" value="Copper-transporting ATPase 1, putative"/>
    <property type="match status" value="1"/>
</dbReference>
<dbReference type="SUPFAM" id="SSF56784">
    <property type="entry name" value="HAD-like"/>
    <property type="match status" value="1"/>
</dbReference>
<keyword evidence="15" id="KW-1185">Reference proteome</keyword>
<dbReference type="GO" id="GO:0016887">
    <property type="term" value="F:ATP hydrolysis activity"/>
    <property type="evidence" value="ECO:0007669"/>
    <property type="project" value="InterPro"/>
</dbReference>
<evidence type="ECO:0000256" key="3">
    <source>
        <dbReference type="ARBA" id="ARBA00022692"/>
    </source>
</evidence>
<comment type="subcellular location">
    <subcellularLocation>
        <location evidence="1">Cell membrane</location>
        <topology evidence="1">Multi-pass membrane protein</topology>
    </subcellularLocation>
</comment>
<dbReference type="PROSITE" id="PS00154">
    <property type="entry name" value="ATPASE_E1_E2"/>
    <property type="match status" value="1"/>
</dbReference>
<dbReference type="InterPro" id="IPR059000">
    <property type="entry name" value="ATPase_P-type_domA"/>
</dbReference>
<dbReference type="InterPro" id="IPR023214">
    <property type="entry name" value="HAD_sf"/>
</dbReference>
<feature type="compositionally biased region" description="Basic and acidic residues" evidence="12">
    <location>
        <begin position="704"/>
        <end position="715"/>
    </location>
</feature>
<dbReference type="NCBIfam" id="TIGR01525">
    <property type="entry name" value="ATPase-IB_hvy"/>
    <property type="match status" value="1"/>
</dbReference>
<accession>A0A7W9PIU2</accession>
<dbReference type="Pfam" id="PF00702">
    <property type="entry name" value="Hydrolase"/>
    <property type="match status" value="1"/>
</dbReference>
<evidence type="ECO:0000256" key="4">
    <source>
        <dbReference type="ARBA" id="ARBA00022723"/>
    </source>
</evidence>
<feature type="transmembrane region" description="Helical" evidence="11">
    <location>
        <begin position="620"/>
        <end position="638"/>
    </location>
</feature>
<feature type="region of interest" description="Disordered" evidence="12">
    <location>
        <begin position="673"/>
        <end position="715"/>
    </location>
</feature>
<feature type="transmembrane region" description="Helical" evidence="11">
    <location>
        <begin position="249"/>
        <end position="268"/>
    </location>
</feature>
<dbReference type="SUPFAM" id="SSF81653">
    <property type="entry name" value="Calcium ATPase, transduction domain A"/>
    <property type="match status" value="1"/>
</dbReference>
<dbReference type="SFLD" id="SFLDF00027">
    <property type="entry name" value="p-type_atpase"/>
    <property type="match status" value="1"/>
</dbReference>
<dbReference type="PANTHER" id="PTHR43079:SF1">
    <property type="entry name" value="CADMIUM_ZINC-TRANSPORTING ATPASE HMA1, CHLOROPLASTIC-RELATED"/>
    <property type="match status" value="1"/>
</dbReference>
<dbReference type="InterPro" id="IPR036412">
    <property type="entry name" value="HAD-like_sf"/>
</dbReference>
<evidence type="ECO:0000313" key="14">
    <source>
        <dbReference type="EMBL" id="MBB5916896.1"/>
    </source>
</evidence>
<keyword evidence="6 11" id="KW-0067">ATP-binding</keyword>
<evidence type="ECO:0000256" key="10">
    <source>
        <dbReference type="ARBA" id="ARBA00023136"/>
    </source>
</evidence>
<keyword evidence="7" id="KW-0460">Magnesium</keyword>
<evidence type="ECO:0000256" key="9">
    <source>
        <dbReference type="ARBA" id="ARBA00022989"/>
    </source>
</evidence>
<feature type="transmembrane region" description="Helical" evidence="11">
    <location>
        <begin position="280"/>
        <end position="304"/>
    </location>
</feature>
<reference evidence="14 15" key="1">
    <citation type="submission" date="2020-08" db="EMBL/GenBank/DDBJ databases">
        <title>Sequencing the genomes of 1000 actinobacteria strains.</title>
        <authorList>
            <person name="Klenk H.-P."/>
        </authorList>
    </citation>
    <scope>NUCLEOTIDE SEQUENCE [LARGE SCALE GENOMIC DNA]</scope>
    <source>
        <strain evidence="14 15">DSM 43582</strain>
    </source>
</reference>
<dbReference type="RefSeq" id="WP_083905375.1">
    <property type="nucleotide sequence ID" value="NZ_JACHIT010000002.1"/>
</dbReference>
<dbReference type="InterPro" id="IPR023299">
    <property type="entry name" value="ATPase_P-typ_cyto_dom_N"/>
</dbReference>
<dbReference type="InterPro" id="IPR044492">
    <property type="entry name" value="P_typ_ATPase_HD_dom"/>
</dbReference>
<gene>
    <name evidence="14" type="ORF">BJY24_005808</name>
</gene>
<evidence type="ECO:0000313" key="15">
    <source>
        <dbReference type="Proteomes" id="UP000540412"/>
    </source>
</evidence>
<proteinExistence type="inferred from homology"/>
<dbReference type="NCBIfam" id="TIGR01494">
    <property type="entry name" value="ATPase_P-type"/>
    <property type="match status" value="2"/>
</dbReference>
<dbReference type="AlphaFoldDB" id="A0A7W9PIU2"/>
<dbReference type="GO" id="GO:0046872">
    <property type="term" value="F:metal ion binding"/>
    <property type="evidence" value="ECO:0007669"/>
    <property type="project" value="UniProtKB-KW"/>
</dbReference>
<dbReference type="EMBL" id="JACHIT010000002">
    <property type="protein sequence ID" value="MBB5916896.1"/>
    <property type="molecule type" value="Genomic_DNA"/>
</dbReference>
<dbReference type="InterPro" id="IPR023298">
    <property type="entry name" value="ATPase_P-typ_TM_dom_sf"/>
</dbReference>
<evidence type="ECO:0000256" key="8">
    <source>
        <dbReference type="ARBA" id="ARBA00022967"/>
    </source>
</evidence>
<evidence type="ECO:0000256" key="5">
    <source>
        <dbReference type="ARBA" id="ARBA00022741"/>
    </source>
</evidence>
<keyword evidence="4 11" id="KW-0479">Metal-binding</keyword>
<evidence type="ECO:0000256" key="1">
    <source>
        <dbReference type="ARBA" id="ARBA00004651"/>
    </source>
</evidence>
<keyword evidence="3 11" id="KW-0812">Transmembrane</keyword>
<dbReference type="Proteomes" id="UP000540412">
    <property type="component" value="Unassembled WGS sequence"/>
</dbReference>
<evidence type="ECO:0000256" key="12">
    <source>
        <dbReference type="SAM" id="MobiDB-lite"/>
    </source>
</evidence>
<dbReference type="SFLD" id="SFLDS00003">
    <property type="entry name" value="Haloacid_Dehalogenase"/>
    <property type="match status" value="1"/>
</dbReference>
<name>A0A7W9PIU2_9NOCA</name>
<feature type="transmembrane region" description="Helical" evidence="11">
    <location>
        <begin position="21"/>
        <end position="40"/>
    </location>
</feature>
<evidence type="ECO:0000256" key="11">
    <source>
        <dbReference type="RuleBase" id="RU362081"/>
    </source>
</evidence>
<keyword evidence="5 11" id="KW-0547">Nucleotide-binding</keyword>
<dbReference type="InterPro" id="IPR051949">
    <property type="entry name" value="Cation_Transport_ATPase"/>
</dbReference>
<dbReference type="Gene3D" id="3.40.50.1000">
    <property type="entry name" value="HAD superfamily/HAD-like"/>
    <property type="match status" value="1"/>
</dbReference>
<comment type="caution">
    <text evidence="14">The sequence shown here is derived from an EMBL/GenBank/DDBJ whole genome shotgun (WGS) entry which is preliminary data.</text>
</comment>
<dbReference type="GO" id="GO:0005524">
    <property type="term" value="F:ATP binding"/>
    <property type="evidence" value="ECO:0007669"/>
    <property type="project" value="UniProtKB-UniRule"/>
</dbReference>
<dbReference type="GO" id="GO:0019829">
    <property type="term" value="F:ATPase-coupled monoatomic cation transmembrane transporter activity"/>
    <property type="evidence" value="ECO:0007669"/>
    <property type="project" value="InterPro"/>
</dbReference>
<dbReference type="InterPro" id="IPR027256">
    <property type="entry name" value="P-typ_ATPase_IB"/>
</dbReference>
<protein>
    <submittedName>
        <fullName evidence="14">Heavy metal translocating P-type ATPase</fullName>
    </submittedName>
</protein>
<comment type="similarity">
    <text evidence="2 11">Belongs to the cation transport ATPase (P-type) (TC 3.A.3) family. Type IB subfamily.</text>
</comment>
<keyword evidence="9 11" id="KW-1133">Transmembrane helix</keyword>
<evidence type="ECO:0000256" key="6">
    <source>
        <dbReference type="ARBA" id="ARBA00022840"/>
    </source>
</evidence>
<keyword evidence="10 11" id="KW-0472">Membrane</keyword>
<dbReference type="InterPro" id="IPR018303">
    <property type="entry name" value="ATPase_P-typ_P_site"/>
</dbReference>
<sequence>MTTALSAGSRTGRTRISTLPEVRWAALATALFVAGLSAQWLGAPAWLWWALYLACYACGGWEPLGAGLNALRDKTLDVDLLMIVAALGAAAIGQIFDGALLIVIFATSGALEAVLTQRTADSVRSLLHLAPDRATVVDDSGRERVVDAADLAPGAVIVVRPGERIGADGTVVAGDSDVDQASITGEPLPAPKRAGDEVFAGTVNGTGMLRVRVERDASDFVVARIVAMVERASATKAKAQLFVERVEQWYSTGVIAATVAILLIPLAFGAPLQSALLRAMTFMIVASPCAVVLATMPPLLAAMATAGRHGVLVKSAIVMERLGGVTTVAFDKTGTLTRGEPRLADIVCGDTALGSDRLLALAAAAEHSSEHPIARAIVTAARKRGLELPHATNFESLPGQGVRATVGGLDIRIGSPARLFSEIALAGVTGGEPGRSGNVEGESAWTAEAEAGNAAAERLPAPAREAIIDAESAGKTAVVVMIEGAVAGVLAVADQPRPEAADAVRALTRLTASPPVLLTGDNPRAAATLAGQVGISDVRARLLPQDKVAAVTALENDGHRVAVVGDGVNDAPALAAAHTGIAMGRNGSDLALDTADVVLVRDDLTAVPAVIALSRRAKRIVVANLALAATFIAVLVVWDLAGHLPLPLGVAGHEGSTVLVGLNGMRLLASRAWTGGRGPSSRTRNQSTADSQPPSHERSRHSAAGRERLPVHTGR</sequence>
<dbReference type="Pfam" id="PF00122">
    <property type="entry name" value="E1-E2_ATPase"/>
    <property type="match status" value="1"/>
</dbReference>
<dbReference type="SFLD" id="SFLDG00002">
    <property type="entry name" value="C1.7:_P-type_atpase_like"/>
    <property type="match status" value="1"/>
</dbReference>
<feature type="domain" description="P-type ATPase A" evidence="13">
    <location>
        <begin position="129"/>
        <end position="230"/>
    </location>
</feature>
<dbReference type="SUPFAM" id="SSF81665">
    <property type="entry name" value="Calcium ATPase, transmembrane domain M"/>
    <property type="match status" value="1"/>
</dbReference>
<keyword evidence="8" id="KW-1278">Translocase</keyword>
<dbReference type="PANTHER" id="PTHR43079">
    <property type="entry name" value="PROBABLE CADMIUM/ZINC-TRANSPORTING ATPASE HMA1"/>
    <property type="match status" value="1"/>
</dbReference>
<dbReference type="Gene3D" id="2.70.150.10">
    <property type="entry name" value="Calcium-transporting ATPase, cytoplasmic transduction domain A"/>
    <property type="match status" value="1"/>
</dbReference>
<dbReference type="InterPro" id="IPR008250">
    <property type="entry name" value="ATPase_P-typ_transduc_dom_A_sf"/>
</dbReference>
<organism evidence="14 15">
    <name type="scientific">Nocardia transvalensis</name>
    <dbReference type="NCBI Taxonomy" id="37333"/>
    <lineage>
        <taxon>Bacteria</taxon>
        <taxon>Bacillati</taxon>
        <taxon>Actinomycetota</taxon>
        <taxon>Actinomycetes</taxon>
        <taxon>Mycobacteriales</taxon>
        <taxon>Nocardiaceae</taxon>
        <taxon>Nocardia</taxon>
    </lineage>
</organism>
<evidence type="ECO:0000256" key="7">
    <source>
        <dbReference type="ARBA" id="ARBA00022842"/>
    </source>
</evidence>
<keyword evidence="11" id="KW-1003">Cell membrane</keyword>
<dbReference type="PRINTS" id="PR00119">
    <property type="entry name" value="CATATPASE"/>
</dbReference>
<dbReference type="InterPro" id="IPR001757">
    <property type="entry name" value="P_typ_ATPase"/>
</dbReference>
<dbReference type="Gene3D" id="3.40.1110.10">
    <property type="entry name" value="Calcium-transporting ATPase, cytoplasmic domain N"/>
    <property type="match status" value="1"/>
</dbReference>